<gene>
    <name evidence="1" type="ORF">HA46_19560</name>
</gene>
<organism evidence="1 2">
    <name type="scientific">Pantoea septica</name>
    <dbReference type="NCBI Taxonomy" id="472695"/>
    <lineage>
        <taxon>Bacteria</taxon>
        <taxon>Pseudomonadati</taxon>
        <taxon>Pseudomonadota</taxon>
        <taxon>Gammaproteobacteria</taxon>
        <taxon>Enterobacterales</taxon>
        <taxon>Erwiniaceae</taxon>
        <taxon>Pantoea</taxon>
    </lineage>
</organism>
<reference evidence="1 2" key="1">
    <citation type="journal article" date="2017" name="Antonie Van Leeuwenhoek">
        <title>Phylogenomic resolution of the bacterial genus Pantoea and its relationship with Erwinia and Tatumella.</title>
        <authorList>
            <person name="Palmer M."/>
            <person name="Steenkamp E.T."/>
            <person name="Coetzee M.P."/>
            <person name="Chan W.Y."/>
            <person name="van Zyl E."/>
            <person name="De Maayer P."/>
            <person name="Coutinho T.A."/>
            <person name="Blom J."/>
            <person name="Smits T.H."/>
            <person name="Duffy B."/>
            <person name="Venter S.N."/>
        </authorList>
    </citation>
    <scope>NUCLEOTIDE SEQUENCE [LARGE SCALE GENOMIC DNA]</scope>
    <source>
        <strain evidence="1 2">LMG 5345</strain>
    </source>
</reference>
<evidence type="ECO:0000313" key="2">
    <source>
        <dbReference type="Proteomes" id="UP000193785"/>
    </source>
</evidence>
<dbReference type="Proteomes" id="UP000193785">
    <property type="component" value="Unassembled WGS sequence"/>
</dbReference>
<accession>A0ABX3UM45</accession>
<name>A0ABX3UM45_9GAMM</name>
<evidence type="ECO:0000313" key="1">
    <source>
        <dbReference type="EMBL" id="ORM90445.1"/>
    </source>
</evidence>
<protein>
    <submittedName>
        <fullName evidence="1">Uncharacterized protein</fullName>
    </submittedName>
</protein>
<keyword evidence="2" id="KW-1185">Reference proteome</keyword>
<sequence length="107" mass="11242">MLFNSAFAAPLSSGGSLTFSGAIAQDPCQLTPGASRITFACQDNNGVHTQQIGLQQVAQGDVVLPGVDHVSLTYLDPQKSKAVVRVDYTNSLCCRTCEALQQLTLAA</sequence>
<comment type="caution">
    <text evidence="1">The sequence shown here is derived from an EMBL/GenBank/DDBJ whole genome shotgun (WGS) entry which is preliminary data.</text>
</comment>
<dbReference type="EMBL" id="MLJJ01000062">
    <property type="protein sequence ID" value="ORM90445.1"/>
    <property type="molecule type" value="Genomic_DNA"/>
</dbReference>
<proteinExistence type="predicted"/>